<reference evidence="5" key="1">
    <citation type="submission" date="2016-10" db="EMBL/GenBank/DDBJ databases">
        <authorList>
            <person name="Varghese N."/>
            <person name="Submissions S."/>
        </authorList>
    </citation>
    <scope>NUCLEOTIDE SEQUENCE [LARGE SCALE GENOMIC DNA]</scope>
    <source>
        <strain evidence="5">DSM 21368</strain>
    </source>
</reference>
<gene>
    <name evidence="4" type="ORF">SAMN04488554_3206</name>
</gene>
<dbReference type="Proteomes" id="UP000199220">
    <property type="component" value="Unassembled WGS sequence"/>
</dbReference>
<dbReference type="NCBIfam" id="NF004051">
    <property type="entry name" value="PRK05571.1"/>
    <property type="match status" value="1"/>
</dbReference>
<protein>
    <submittedName>
        <fullName evidence="4">Ribose 5-phosphate isomerase B</fullName>
    </submittedName>
</protein>
<dbReference type="Gene3D" id="3.40.1400.10">
    <property type="entry name" value="Sugar-phosphate isomerase, RpiB/LacA/LacB"/>
    <property type="match status" value="1"/>
</dbReference>
<keyword evidence="5" id="KW-1185">Reference proteome</keyword>
<dbReference type="GO" id="GO:0005975">
    <property type="term" value="P:carbohydrate metabolic process"/>
    <property type="evidence" value="ECO:0007669"/>
    <property type="project" value="InterPro"/>
</dbReference>
<sequence>MTTVVISSDHAGLALRGDLVDHLRRRGYTVDDRGPATPVVTDFPDIAADVAHVVASAGSEARGILICGSGVGVSIAANKVNGIRAALAHDTYSAHQAVEHDRANVLCLGARVIGIALARELCDTFLAAQFMWEEDFVRRVRKIDALERQG</sequence>
<dbReference type="InterPro" id="IPR036569">
    <property type="entry name" value="RpiB_LacA_LacB_sf"/>
</dbReference>
<evidence type="ECO:0000256" key="2">
    <source>
        <dbReference type="ARBA" id="ARBA00023235"/>
    </source>
</evidence>
<dbReference type="RefSeq" id="WP_089774039.1">
    <property type="nucleotide sequence ID" value="NZ_FNTX01000002.1"/>
</dbReference>
<evidence type="ECO:0000313" key="5">
    <source>
        <dbReference type="Proteomes" id="UP000199220"/>
    </source>
</evidence>
<dbReference type="OrthoDB" id="1778624at2"/>
<name>A0A1H5M7H8_9MICO</name>
<feature type="active site" description="Proton donor" evidence="3">
    <location>
        <position position="100"/>
    </location>
</feature>
<dbReference type="PANTHER" id="PTHR43732">
    <property type="entry name" value="RIBOSE 5-PHOSPHATE ISOMERASE-RELATED"/>
    <property type="match status" value="1"/>
</dbReference>
<dbReference type="PIRSF" id="PIRSF005384">
    <property type="entry name" value="RpiB_LacA_B"/>
    <property type="match status" value="1"/>
</dbReference>
<dbReference type="InterPro" id="IPR003500">
    <property type="entry name" value="RpiB_LacA_LacB"/>
</dbReference>
<feature type="active site" description="Proton acceptor" evidence="3">
    <location>
        <position position="67"/>
    </location>
</feature>
<dbReference type="NCBIfam" id="TIGR00689">
    <property type="entry name" value="rpiB_lacA_lacB"/>
    <property type="match status" value="1"/>
</dbReference>
<organism evidence="4 5">
    <name type="scientific">Ruania alba</name>
    <dbReference type="NCBI Taxonomy" id="648782"/>
    <lineage>
        <taxon>Bacteria</taxon>
        <taxon>Bacillati</taxon>
        <taxon>Actinomycetota</taxon>
        <taxon>Actinomycetes</taxon>
        <taxon>Micrococcales</taxon>
        <taxon>Ruaniaceae</taxon>
        <taxon>Ruania</taxon>
    </lineage>
</organism>
<keyword evidence="2 4" id="KW-0413">Isomerase</keyword>
<dbReference type="EMBL" id="FNTX01000002">
    <property type="protein sequence ID" value="SEE85449.1"/>
    <property type="molecule type" value="Genomic_DNA"/>
</dbReference>
<proteinExistence type="inferred from homology"/>
<evidence type="ECO:0000256" key="3">
    <source>
        <dbReference type="PIRSR" id="PIRSR005384-1"/>
    </source>
</evidence>
<dbReference type="SUPFAM" id="SSF89623">
    <property type="entry name" value="Ribose/Galactose isomerase RpiB/AlsB"/>
    <property type="match status" value="1"/>
</dbReference>
<dbReference type="AlphaFoldDB" id="A0A1H5M7H8"/>
<dbReference type="PANTHER" id="PTHR43732:SF1">
    <property type="entry name" value="RIBOSE 5-PHOSPHATE ISOMERASE"/>
    <property type="match status" value="1"/>
</dbReference>
<comment type="similarity">
    <text evidence="1">Belongs to the LacAB/RpiB family.</text>
</comment>
<dbReference type="Pfam" id="PF02502">
    <property type="entry name" value="LacAB_rpiB"/>
    <property type="match status" value="1"/>
</dbReference>
<accession>A0A1H5M7H8</accession>
<dbReference type="STRING" id="648782.SAMN04488554_3206"/>
<dbReference type="InterPro" id="IPR051812">
    <property type="entry name" value="SPI_LacAB/RpiB"/>
</dbReference>
<evidence type="ECO:0000313" key="4">
    <source>
        <dbReference type="EMBL" id="SEE85449.1"/>
    </source>
</evidence>
<evidence type="ECO:0000256" key="1">
    <source>
        <dbReference type="ARBA" id="ARBA00008754"/>
    </source>
</evidence>
<dbReference type="GO" id="GO:0016861">
    <property type="term" value="F:intramolecular oxidoreductase activity, interconverting aldoses and ketoses"/>
    <property type="evidence" value="ECO:0007669"/>
    <property type="project" value="UniProtKB-ARBA"/>
</dbReference>